<reference evidence="1" key="1">
    <citation type="journal article" date="2009" name="Rice">
        <title>De Novo Next Generation Sequencing of Plant Genomes.</title>
        <authorList>
            <person name="Rounsley S."/>
            <person name="Marri P.R."/>
            <person name="Yu Y."/>
            <person name="He R."/>
            <person name="Sisneros N."/>
            <person name="Goicoechea J.L."/>
            <person name="Lee S.J."/>
            <person name="Angelova A."/>
            <person name="Kudrna D."/>
            <person name="Luo M."/>
            <person name="Affourtit J."/>
            <person name="Desany B."/>
            <person name="Knight J."/>
            <person name="Niazi F."/>
            <person name="Egholm M."/>
            <person name="Wing R.A."/>
        </authorList>
    </citation>
    <scope>NUCLEOTIDE SEQUENCE [LARGE SCALE GENOMIC DNA]</scope>
    <source>
        <strain evidence="1">cv. IRGC 105608</strain>
    </source>
</reference>
<reference evidence="1" key="2">
    <citation type="submission" date="2015-03" db="UniProtKB">
        <authorList>
            <consortium name="EnsemblPlants"/>
        </authorList>
    </citation>
    <scope>IDENTIFICATION</scope>
</reference>
<dbReference type="SUPFAM" id="SSF53756">
    <property type="entry name" value="UDP-Glycosyltransferase/glycogen phosphorylase"/>
    <property type="match status" value="1"/>
</dbReference>
<protein>
    <submittedName>
        <fullName evidence="1">Uncharacterized protein</fullName>
    </submittedName>
</protein>
<name>A0A0D3ERC0_9ORYZ</name>
<dbReference type="Proteomes" id="UP000026960">
    <property type="component" value="Chromosome 1"/>
</dbReference>
<organism evidence="1">
    <name type="scientific">Oryza barthii</name>
    <dbReference type="NCBI Taxonomy" id="65489"/>
    <lineage>
        <taxon>Eukaryota</taxon>
        <taxon>Viridiplantae</taxon>
        <taxon>Streptophyta</taxon>
        <taxon>Embryophyta</taxon>
        <taxon>Tracheophyta</taxon>
        <taxon>Spermatophyta</taxon>
        <taxon>Magnoliopsida</taxon>
        <taxon>Liliopsida</taxon>
        <taxon>Poales</taxon>
        <taxon>Poaceae</taxon>
        <taxon>BOP clade</taxon>
        <taxon>Oryzoideae</taxon>
        <taxon>Oryzeae</taxon>
        <taxon>Oryzinae</taxon>
        <taxon>Oryza</taxon>
    </lineage>
</organism>
<dbReference type="AlphaFoldDB" id="A0A0D3ERC0"/>
<dbReference type="PaxDb" id="65489-OBART01G23020.1"/>
<sequence>MNWYHTILHNRMIPSRYQVSCDFYHVSCDILTRYHVKPIRYQTYNHVSRDTHEVSCDNRHVLDDFYHVSHDTRETISIMYRVIFARYRMIPASARPDYGVVPREEVASAVRKLMVGEMGAAARKKAGELRAAAEMASAPGGPQHQALAGMVGKWKVRG</sequence>
<dbReference type="Gramene" id="OBART01G23020.1">
    <property type="protein sequence ID" value="OBART01G23020.1"/>
    <property type="gene ID" value="OBART01G23020"/>
</dbReference>
<keyword evidence="2" id="KW-1185">Reference proteome</keyword>
<proteinExistence type="predicted"/>
<dbReference type="EnsemblPlants" id="OBART01G23020.1">
    <property type="protein sequence ID" value="OBART01G23020.1"/>
    <property type="gene ID" value="OBART01G23020"/>
</dbReference>
<accession>A0A0D3ERC0</accession>
<evidence type="ECO:0000313" key="2">
    <source>
        <dbReference type="Proteomes" id="UP000026960"/>
    </source>
</evidence>
<dbReference type="Gene3D" id="3.40.50.2000">
    <property type="entry name" value="Glycogen Phosphorylase B"/>
    <property type="match status" value="2"/>
</dbReference>
<evidence type="ECO:0000313" key="1">
    <source>
        <dbReference type="EnsemblPlants" id="OBART01G23020.1"/>
    </source>
</evidence>
<dbReference type="HOGENOM" id="CLU_1671961_0_0_1"/>